<dbReference type="Proteomes" id="UP001524318">
    <property type="component" value="Unassembled WGS sequence"/>
</dbReference>
<sequence length="94" mass="10200">MSLPVSADRLVEKLCEGWIRQLKAGGEFGEIAGNINHCQLPVGHRILVGESLCSYLRGVRRLPLLPEEADEEQLLSVLVHLNHARAGSMGTGAD</sequence>
<protein>
    <submittedName>
        <fullName evidence="1">Uncharacterized protein</fullName>
    </submittedName>
</protein>
<comment type="caution">
    <text evidence="1">The sequence shown here is derived from an EMBL/GenBank/DDBJ whole genome shotgun (WGS) entry which is preliminary data.</text>
</comment>
<dbReference type="EMBL" id="JANCLV010000022">
    <property type="protein sequence ID" value="MCP9001909.1"/>
    <property type="molecule type" value="Genomic_DNA"/>
</dbReference>
<proteinExistence type="predicted"/>
<keyword evidence="2" id="KW-1185">Reference proteome</keyword>
<reference evidence="1 2" key="1">
    <citation type="submission" date="2022-06" db="EMBL/GenBank/DDBJ databases">
        <title>Pseudarthrobacter sp. strain RMG13 Genome sequencing and assembly.</title>
        <authorList>
            <person name="Kim I."/>
        </authorList>
    </citation>
    <scope>NUCLEOTIDE SEQUENCE [LARGE SCALE GENOMIC DNA]</scope>
    <source>
        <strain evidence="1 2">RMG13</strain>
    </source>
</reference>
<gene>
    <name evidence="1" type="ORF">NFC73_19570</name>
</gene>
<organism evidence="1 2">
    <name type="scientific">Pseudarthrobacter humi</name>
    <dbReference type="NCBI Taxonomy" id="2952523"/>
    <lineage>
        <taxon>Bacteria</taxon>
        <taxon>Bacillati</taxon>
        <taxon>Actinomycetota</taxon>
        <taxon>Actinomycetes</taxon>
        <taxon>Micrococcales</taxon>
        <taxon>Micrococcaceae</taxon>
        <taxon>Pseudarthrobacter</taxon>
    </lineage>
</organism>
<name>A0ABT1LUT2_9MICC</name>
<evidence type="ECO:0000313" key="2">
    <source>
        <dbReference type="Proteomes" id="UP001524318"/>
    </source>
</evidence>
<accession>A0ABT1LUT2</accession>
<dbReference type="RefSeq" id="WP_254752989.1">
    <property type="nucleotide sequence ID" value="NZ_JANCLV010000022.1"/>
</dbReference>
<evidence type="ECO:0000313" key="1">
    <source>
        <dbReference type="EMBL" id="MCP9001909.1"/>
    </source>
</evidence>